<evidence type="ECO:0000313" key="2">
    <source>
        <dbReference type="EMBL" id="KAF6004422.1"/>
    </source>
</evidence>
<dbReference type="AlphaFoldDB" id="A0A7J7IMS6"/>
<dbReference type="EMBL" id="VWRR01000003">
    <property type="protein sequence ID" value="KAF6004422.1"/>
    <property type="molecule type" value="Genomic_DNA"/>
</dbReference>
<keyword evidence="3" id="KW-1185">Reference proteome</keyword>
<sequence>MADSVASMDVLVSAEDRISTGAHLAECKPGSICRCSSNEPTRTKDHQDVVFSAQEDRETTETPPGRPTSARLGRRIAIPRQSSSPGTWLSRRASHEACQSFEHSATRIRKRIRIPATDRVSEALHIGGDAQSDESGGSEVPASPFGETYFQDADGTPWSSARKRKLASRLRWGASIPPSSPASPVATFVPTLRLSLETSSPSDSKGIPPTNRLSYTPLELRAYYKRVMSRFAAAIREWESKRLLLHQGLRTNSCVSPFCQYERGEADRGASALMLDVELVLWRRPDRILSSGVRATNLRIAIVRMVDAPENHGDETLGESHDHVSKSADEASLQDAAHCNRDPFRARPVQAQTIGCTATSKVRMSGHQPHGCSASPSVAISGMSDTIESKANTRDARYALLFLPEHAAVGVVEPHRRIVLLSHTWRTSLGDVSTATAPITGHCCGFCGAGRSDTKLIDEHRTKPLGSVYSLRCTAPVLDGERATKKFSASSISLTAIHFKLSLYWLSSTGRSRTVVCADAPRFVRQAVQKPWSSPRSFVVHNR</sequence>
<reference evidence="2 3" key="1">
    <citation type="journal article" date="2020" name="J. Phycol.">
        <title>Comparative genome analysis reveals Cyanidiococcus gen. nov., a new extremophilic red algal genus sister to Cyanidioschyzon (Cyanidioschyzonaceae, Rhodophyta).</title>
        <authorList>
            <person name="Liu S.-L."/>
            <person name="Chiang Y.-R."/>
            <person name="Yoon H.S."/>
            <person name="Fu H.-Y."/>
        </authorList>
    </citation>
    <scope>NUCLEOTIDE SEQUENCE [LARGE SCALE GENOMIC DNA]</scope>
    <source>
        <strain evidence="2 3">THAL066</strain>
    </source>
</reference>
<proteinExistence type="predicted"/>
<dbReference type="Proteomes" id="UP000530660">
    <property type="component" value="Unassembled WGS sequence"/>
</dbReference>
<protein>
    <submittedName>
        <fullName evidence="2">Uncharacterized protein</fullName>
    </submittedName>
</protein>
<feature type="region of interest" description="Disordered" evidence="1">
    <location>
        <begin position="311"/>
        <end position="332"/>
    </location>
</feature>
<dbReference type="OrthoDB" id="10674696at2759"/>
<gene>
    <name evidence="2" type="ORF">F1559_001981</name>
</gene>
<accession>A0A7J7IMS6</accession>
<evidence type="ECO:0000256" key="1">
    <source>
        <dbReference type="SAM" id="MobiDB-lite"/>
    </source>
</evidence>
<comment type="caution">
    <text evidence="2">The sequence shown here is derived from an EMBL/GenBank/DDBJ whole genome shotgun (WGS) entry which is preliminary data.</text>
</comment>
<name>A0A7J7IMS6_9RHOD</name>
<feature type="compositionally biased region" description="Basic and acidic residues" evidence="1">
    <location>
        <begin position="311"/>
        <end position="329"/>
    </location>
</feature>
<feature type="region of interest" description="Disordered" evidence="1">
    <location>
        <begin position="127"/>
        <end position="157"/>
    </location>
</feature>
<evidence type="ECO:0000313" key="3">
    <source>
        <dbReference type="Proteomes" id="UP000530660"/>
    </source>
</evidence>
<organism evidence="2 3">
    <name type="scientific">Cyanidiococcus yangmingshanensis</name>
    <dbReference type="NCBI Taxonomy" id="2690220"/>
    <lineage>
        <taxon>Eukaryota</taxon>
        <taxon>Rhodophyta</taxon>
        <taxon>Bangiophyceae</taxon>
        <taxon>Cyanidiales</taxon>
        <taxon>Cyanidiaceae</taxon>
        <taxon>Cyanidiococcus</taxon>
    </lineage>
</organism>